<dbReference type="GO" id="GO:0004672">
    <property type="term" value="F:protein kinase activity"/>
    <property type="evidence" value="ECO:0007669"/>
    <property type="project" value="UniProtKB-ARBA"/>
</dbReference>
<dbReference type="PROSITE" id="PS50894">
    <property type="entry name" value="HPT"/>
    <property type="match status" value="1"/>
</dbReference>
<dbReference type="Gene3D" id="1.20.120.160">
    <property type="entry name" value="HPT domain"/>
    <property type="match status" value="1"/>
</dbReference>
<dbReference type="Pfam" id="PF01627">
    <property type="entry name" value="Hpt"/>
    <property type="match status" value="1"/>
</dbReference>
<organism evidence="3 4">
    <name type="scientific">Desulfovibrio gilichinskyi</name>
    <dbReference type="NCBI Taxonomy" id="1519643"/>
    <lineage>
        <taxon>Bacteria</taxon>
        <taxon>Pseudomonadati</taxon>
        <taxon>Thermodesulfobacteriota</taxon>
        <taxon>Desulfovibrionia</taxon>
        <taxon>Desulfovibrionales</taxon>
        <taxon>Desulfovibrionaceae</taxon>
        <taxon>Desulfovibrio</taxon>
    </lineage>
</organism>
<evidence type="ECO:0000256" key="1">
    <source>
        <dbReference type="PROSITE-ProRule" id="PRU00110"/>
    </source>
</evidence>
<name>A0A1X7C9T8_9BACT</name>
<dbReference type="InterPro" id="IPR036641">
    <property type="entry name" value="HPT_dom_sf"/>
</dbReference>
<evidence type="ECO:0000313" key="4">
    <source>
        <dbReference type="Proteomes" id="UP000192906"/>
    </source>
</evidence>
<gene>
    <name evidence="3" type="ORF">SAMN06295933_0520</name>
</gene>
<dbReference type="SUPFAM" id="SSF47226">
    <property type="entry name" value="Histidine-containing phosphotransfer domain, HPT domain"/>
    <property type="match status" value="1"/>
</dbReference>
<dbReference type="STRING" id="1519643.SAMN06295933_0520"/>
<dbReference type="OrthoDB" id="5460624at2"/>
<dbReference type="AlphaFoldDB" id="A0A1X7C9T8"/>
<reference evidence="4" key="1">
    <citation type="submission" date="2017-04" db="EMBL/GenBank/DDBJ databases">
        <authorList>
            <person name="Varghese N."/>
            <person name="Submissions S."/>
        </authorList>
    </citation>
    <scope>NUCLEOTIDE SEQUENCE [LARGE SCALE GENOMIC DNA]</scope>
    <source>
        <strain evidence="4">K3S</strain>
    </source>
</reference>
<sequence>MANKIKETINSELERLVGRFMRNTDLEIATLVAAFKKSDFLAINRIGHNIKGTALNYGFKHLAEIGRSIEKAGADEDVENIERLLLCLKDYVVCVEIEFEED</sequence>
<dbReference type="RefSeq" id="WP_085097839.1">
    <property type="nucleotide sequence ID" value="NZ_FWZU01000001.1"/>
</dbReference>
<keyword evidence="1" id="KW-0597">Phosphoprotein</keyword>
<dbReference type="InterPro" id="IPR008207">
    <property type="entry name" value="Sig_transdc_His_kin_Hpt_dom"/>
</dbReference>
<protein>
    <submittedName>
        <fullName evidence="3">Hpt domain-containing protein</fullName>
    </submittedName>
</protein>
<proteinExistence type="predicted"/>
<dbReference type="GO" id="GO:0000160">
    <property type="term" value="P:phosphorelay signal transduction system"/>
    <property type="evidence" value="ECO:0007669"/>
    <property type="project" value="InterPro"/>
</dbReference>
<evidence type="ECO:0000313" key="3">
    <source>
        <dbReference type="EMBL" id="SME92231.1"/>
    </source>
</evidence>
<dbReference type="Proteomes" id="UP000192906">
    <property type="component" value="Unassembled WGS sequence"/>
</dbReference>
<accession>A0A1X7C9T8</accession>
<feature type="modified residue" description="Phosphohistidine" evidence="1">
    <location>
        <position position="48"/>
    </location>
</feature>
<feature type="domain" description="HPt" evidence="2">
    <location>
        <begin position="9"/>
        <end position="102"/>
    </location>
</feature>
<dbReference type="EMBL" id="FWZU01000001">
    <property type="protein sequence ID" value="SME92231.1"/>
    <property type="molecule type" value="Genomic_DNA"/>
</dbReference>
<keyword evidence="4" id="KW-1185">Reference proteome</keyword>
<evidence type="ECO:0000259" key="2">
    <source>
        <dbReference type="PROSITE" id="PS50894"/>
    </source>
</evidence>